<sequence length="849" mass="97238">MKNGKGVITVFLALIYGMLIAFFCTLIDVTRINSTKNQLIVATDAGITSGLSSYQKDLFKDYGMMTFKNGSDITQTVKKIMQENVQYGETTNNLFKIDLPPDNINVTAGDSPFVDDKIMLRQMIYSMKYQGTENLALSVYNQLKQILNYKDVAKDTDDIQALEKSKEKKDLDESIAEMRKAQENAITAVVELAKNNKYSVLNKNNNSKSMGYIPLMPQTALLAIYKNNGPIFGCINNVKSYNNTVYMEKVYSYLYTKMILEMYEKYITKEAEKHSDKDDDKHENKKKLKRANNLNTLLSLLNQRFGNLGYLEPMSSFKQELTDLKKEIEKDKKGVDDIVSHKTVYIQLMQKYNALAVRDQCQVRDMADSTYKEYMKILDDSTTIQSELQNVITKITSIISTLDKYDSEMNKASRKANEWAEKHTTDDVFRTMDSVIDLDSPANVLIDTLIMKVCNSDELRKNSKIGEYVLTPMKQMDTVDGISVVETSKLKCQSNEEYETFFQKIKDLYQKINSKPSLSEILDKYDSHATIDKSGLPNTSSEEGESGSFSSQLFKMPSINGVDQVGSFIDAGGQLADKIYSIEYIMTYFREMVQPKGKRIPELTKCTKNKLKYEIEAIISGKYDDQKSKTTMEDDLFIIRGALNFISLMTYQESLRKFIDVVSLAIAALTHLPKTIIKYMIMTVWVLLETRCDLIDLYNGYKVPLIKTDFEQWCTKFGLNEDDCKNSHQGSTLQSNISSMQKHIEKTEEKSVYNDQDYEAKQALGRIKLYYTDYIRFKLLITDSSKLIDRCQDLITANEDLKGKFQDYDTSLKVDVNNSKVNILFNTQTFSGKGKINKFNEFTFKKAYN</sequence>
<accession>A0ACB5RF55</accession>
<evidence type="ECO:0000313" key="1">
    <source>
        <dbReference type="EMBL" id="GKX67426.1"/>
    </source>
</evidence>
<reference evidence="1" key="1">
    <citation type="journal article" date="2025" name="Int. J. Syst. Evol. Microbiol.">
        <title>Inconstantimicrobium mannanitabidum sp. nov., a novel member of the family Clostridiaceae isolated from anoxic soil under the treatment of reductive soil disinfestation.</title>
        <authorList>
            <person name="Ueki A."/>
            <person name="Tonouchi A."/>
            <person name="Honma S."/>
            <person name="Kaku N."/>
            <person name="Ueki K."/>
        </authorList>
    </citation>
    <scope>NUCLEOTIDE SEQUENCE</scope>
    <source>
        <strain evidence="1">TW13</strain>
    </source>
</reference>
<proteinExistence type="predicted"/>
<organism evidence="1 2">
    <name type="scientific">Inconstantimicrobium mannanitabidum</name>
    <dbReference type="NCBI Taxonomy" id="1604901"/>
    <lineage>
        <taxon>Bacteria</taxon>
        <taxon>Bacillati</taxon>
        <taxon>Bacillota</taxon>
        <taxon>Clostridia</taxon>
        <taxon>Eubacteriales</taxon>
        <taxon>Clostridiaceae</taxon>
        <taxon>Inconstantimicrobium</taxon>
    </lineage>
</organism>
<gene>
    <name evidence="1" type="ORF">rsdtw13_26840</name>
</gene>
<dbReference type="Proteomes" id="UP001058074">
    <property type="component" value="Unassembled WGS sequence"/>
</dbReference>
<comment type="caution">
    <text evidence="1">The sequence shown here is derived from an EMBL/GenBank/DDBJ whole genome shotgun (WGS) entry which is preliminary data.</text>
</comment>
<keyword evidence="2" id="KW-1185">Reference proteome</keyword>
<evidence type="ECO:0000313" key="2">
    <source>
        <dbReference type="Proteomes" id="UP001058074"/>
    </source>
</evidence>
<name>A0ACB5RF55_9CLOT</name>
<protein>
    <submittedName>
        <fullName evidence="1">Uncharacterized protein</fullName>
    </submittedName>
</protein>
<dbReference type="EMBL" id="BROD01000001">
    <property type="protein sequence ID" value="GKX67426.1"/>
    <property type="molecule type" value="Genomic_DNA"/>
</dbReference>